<reference evidence="2 3" key="1">
    <citation type="journal article" date="2011" name="J. Bacteriol.">
        <title>Draft genome of the psychrotolerant acidophile Acidithiobacillus ferrivorans SS3.</title>
        <authorList>
            <person name="Liljeqvist M."/>
            <person name="Valdes J."/>
            <person name="Holmes D.S."/>
            <person name="Dopson M."/>
        </authorList>
    </citation>
    <scope>NUCLEOTIDE SEQUENCE [LARGE SCALE GENOMIC DNA]</scope>
    <source>
        <strain evidence="2 3">SS3</strain>
    </source>
</reference>
<dbReference type="EMBL" id="CP002985">
    <property type="protein sequence ID" value="AEM49090.1"/>
    <property type="molecule type" value="Genomic_DNA"/>
</dbReference>
<feature type="transmembrane region" description="Helical" evidence="1">
    <location>
        <begin position="271"/>
        <end position="289"/>
    </location>
</feature>
<keyword evidence="1" id="KW-0472">Membrane</keyword>
<feature type="transmembrane region" description="Helical" evidence="1">
    <location>
        <begin position="215"/>
        <end position="236"/>
    </location>
</feature>
<gene>
    <name evidence="2" type="ORF">Acife_3017</name>
</gene>
<feature type="transmembrane region" description="Helical" evidence="1">
    <location>
        <begin position="91"/>
        <end position="114"/>
    </location>
</feature>
<dbReference type="AlphaFoldDB" id="G0JUC1"/>
<dbReference type="STRING" id="743299.Acife_3017"/>
<keyword evidence="1" id="KW-0812">Transmembrane</keyword>
<evidence type="ECO:0008006" key="4">
    <source>
        <dbReference type="Google" id="ProtNLM"/>
    </source>
</evidence>
<feature type="transmembrane region" description="Helical" evidence="1">
    <location>
        <begin position="351"/>
        <end position="374"/>
    </location>
</feature>
<dbReference type="KEGG" id="afi:Acife_3017"/>
<dbReference type="RefSeq" id="WP_014030329.1">
    <property type="nucleotide sequence ID" value="NC_015942.1"/>
</dbReference>
<keyword evidence="1" id="KW-1133">Transmembrane helix</keyword>
<proteinExistence type="predicted"/>
<dbReference type="eggNOG" id="COG1269">
    <property type="taxonomic scope" value="Bacteria"/>
</dbReference>
<feature type="transmembrane region" description="Helical" evidence="1">
    <location>
        <begin position="168"/>
        <end position="185"/>
    </location>
</feature>
<dbReference type="Proteomes" id="UP000009220">
    <property type="component" value="Chromosome"/>
</dbReference>
<protein>
    <recommendedName>
        <fullName evidence="4">Transmembrane protein</fullName>
    </recommendedName>
</protein>
<evidence type="ECO:0000256" key="1">
    <source>
        <dbReference type="SAM" id="Phobius"/>
    </source>
</evidence>
<feature type="transmembrane region" description="Helical" evidence="1">
    <location>
        <begin position="191"/>
        <end position="208"/>
    </location>
</feature>
<evidence type="ECO:0000313" key="3">
    <source>
        <dbReference type="Proteomes" id="UP000009220"/>
    </source>
</evidence>
<accession>G0JUC1</accession>
<feature type="transmembrane region" description="Helical" evidence="1">
    <location>
        <begin position="21"/>
        <end position="38"/>
    </location>
</feature>
<organism evidence="2 3">
    <name type="scientific">Acidithiobacillus ferrivorans SS3</name>
    <dbReference type="NCBI Taxonomy" id="743299"/>
    <lineage>
        <taxon>Bacteria</taxon>
        <taxon>Pseudomonadati</taxon>
        <taxon>Pseudomonadota</taxon>
        <taxon>Acidithiobacillia</taxon>
        <taxon>Acidithiobacillales</taxon>
        <taxon>Acidithiobacillaceae</taxon>
        <taxon>Acidithiobacillus</taxon>
    </lineage>
</organism>
<name>G0JUC1_9PROT</name>
<feature type="transmembrane region" description="Helical" evidence="1">
    <location>
        <begin position="145"/>
        <end position="161"/>
    </location>
</feature>
<feature type="transmembrane region" description="Helical" evidence="1">
    <location>
        <begin position="323"/>
        <end position="344"/>
    </location>
</feature>
<evidence type="ECO:0000313" key="2">
    <source>
        <dbReference type="EMBL" id="AEM49090.1"/>
    </source>
</evidence>
<dbReference type="HOGENOM" id="CLU_019353_0_0_6"/>
<feature type="transmembrane region" description="Helical" evidence="1">
    <location>
        <begin position="296"/>
        <end position="311"/>
    </location>
</feature>
<sequence length="739" mass="82721">MWQPNQFKEYIPRQTTRAETLFYYGIFAILLAFTMPWLKESFAPTGDTLDVSWAWMLGYGLQHHLQWGKSILFTYGPLGFLASPYFYSDHILWAMAALVRLTSWITFGLGFAMILNRLRPAIRIFPRFALPVVIAWLIGASLVDLATQAAFIGILLLVLALGDKSKKLATISLLVAGIILAFGSLVKSTSLIIAFFILCVYPLLWWYAQPQKQKLVLSLLPLLSFVISFCALWAFAGQDIVHLPAYIQGTLTIASGYTPAMSIHGKGLQTAAALIILFLFIIATFMLLFKKERTRLAQSIILGVMVFWAWKEGFTRHDPGFGGHAMAFFGTALLVAAVGLVLFSEESQRSIVINVAGIYLLALTFALLPGASAFSANEIDNYSNFASLVSSKAHREAQQHEETSAIASQFHLKPALLSAVKNHSVNIIPWNLMMAQGYHMDLVASPVFQAYSVYTPYLDHLNAQQIYEEKSADKAIYTFASIDGRYPIFDEPATFRALLTCYKTQYAGNPYTVLTRSQCVKPKLTPVDGKLNSHFNQWMSVPEHSSYVNIGVQTTVTGHIINMLYKPNQIHILFRLSDGAIKGPYRFIYPLGDDGLFVKYFINGQHDANRLFAKNATGLQRISAFKLTTANSSLDYSKAFYIRFFTTNPPYRWKVAQLPLPSRLVAQIENNMEYTKAWDELSGIYFARPDLQKAFPLNSSASYKELLQWAGVTVPAADPAAVRLRPFQAAYKSMLGRLK</sequence>
<feature type="transmembrane region" description="Helical" evidence="1">
    <location>
        <begin position="121"/>
        <end position="139"/>
    </location>
</feature>